<evidence type="ECO:0000313" key="2">
    <source>
        <dbReference type="EMBL" id="QUW02208.1"/>
    </source>
</evidence>
<evidence type="ECO:0000313" key="3">
    <source>
        <dbReference type="Proteomes" id="UP000676506"/>
    </source>
</evidence>
<keyword evidence="1" id="KW-0472">Membrane</keyword>
<name>A0ABX8B5K1_9BACT</name>
<dbReference type="RefSeq" id="WP_211428098.1">
    <property type="nucleotide sequence ID" value="NZ_CP072648.1"/>
</dbReference>
<gene>
    <name evidence="2" type="ORF">J8C06_07495</name>
</gene>
<sequence length="103" mass="11541">MSPIDELVRLEGRAFLGLALGIAAALVGWLCTLPLGVFALFFAIQAEAGRLRFEERAELPEGYRLRLVTLRRRVRWALALGGIGTVLFLVSLVRFLWLYLSSH</sequence>
<evidence type="ECO:0008006" key="4">
    <source>
        <dbReference type="Google" id="ProtNLM"/>
    </source>
</evidence>
<evidence type="ECO:0000256" key="1">
    <source>
        <dbReference type="SAM" id="Phobius"/>
    </source>
</evidence>
<accession>A0ABX8B5K1</accession>
<dbReference type="EMBL" id="CP072648">
    <property type="protein sequence ID" value="QUW02208.1"/>
    <property type="molecule type" value="Genomic_DNA"/>
</dbReference>
<dbReference type="Proteomes" id="UP000676506">
    <property type="component" value="Chromosome 1"/>
</dbReference>
<proteinExistence type="predicted"/>
<protein>
    <recommendedName>
        <fullName evidence="4">Transmembrane protein</fullName>
    </recommendedName>
</protein>
<keyword evidence="3" id="KW-1185">Reference proteome</keyword>
<reference evidence="2 3" key="1">
    <citation type="submission" date="2021-03" db="EMBL/GenBank/DDBJ databases">
        <title>Genomic and phenotypic characterization of Chloracidobacterium isolates provides evidence for multiple species.</title>
        <authorList>
            <person name="Saini M.K."/>
            <person name="Costas A.M.G."/>
            <person name="Tank M."/>
            <person name="Bryant D.A."/>
        </authorList>
    </citation>
    <scope>NUCLEOTIDE SEQUENCE [LARGE SCALE GENOMIC DNA]</scope>
    <source>
        <strain evidence="2 3">BV2-C</strain>
    </source>
</reference>
<keyword evidence="1" id="KW-1133">Transmembrane helix</keyword>
<feature type="transmembrane region" description="Helical" evidence="1">
    <location>
        <begin position="15"/>
        <end position="44"/>
    </location>
</feature>
<organism evidence="2 3">
    <name type="scientific">Chloracidobacterium validum</name>
    <dbReference type="NCBI Taxonomy" id="2821543"/>
    <lineage>
        <taxon>Bacteria</taxon>
        <taxon>Pseudomonadati</taxon>
        <taxon>Acidobacteriota</taxon>
        <taxon>Terriglobia</taxon>
        <taxon>Terriglobales</taxon>
        <taxon>Acidobacteriaceae</taxon>
        <taxon>Chloracidobacterium</taxon>
    </lineage>
</organism>
<keyword evidence="1" id="KW-0812">Transmembrane</keyword>
<feature type="transmembrane region" description="Helical" evidence="1">
    <location>
        <begin position="76"/>
        <end position="100"/>
    </location>
</feature>